<evidence type="ECO:0000313" key="3">
    <source>
        <dbReference type="Proteomes" id="UP000005242"/>
    </source>
</evidence>
<keyword evidence="3" id="KW-1185">Reference proteome</keyword>
<dbReference type="RefSeq" id="XP_006955776.1">
    <property type="nucleotide sequence ID" value="XM_006955714.1"/>
</dbReference>
<evidence type="ECO:0000256" key="1">
    <source>
        <dbReference type="SAM" id="MobiDB-lite"/>
    </source>
</evidence>
<dbReference type="KEGG" id="wse:WALSEDRAFT_61766"/>
<feature type="region of interest" description="Disordered" evidence="1">
    <location>
        <begin position="164"/>
        <end position="194"/>
    </location>
</feature>
<dbReference type="OMA" id="NTRCALH"/>
<protein>
    <recommendedName>
        <fullName evidence="4">Protein FRA10AC1</fullName>
    </recommendedName>
</protein>
<dbReference type="AlphaFoldDB" id="I4YIZ5"/>
<dbReference type="HOGENOM" id="CLU_061714_4_0_1"/>
<name>I4YIZ5_WALMC</name>
<evidence type="ECO:0000313" key="2">
    <source>
        <dbReference type="EMBL" id="EIM23937.1"/>
    </source>
</evidence>
<reference evidence="2 3" key="1">
    <citation type="journal article" date="2012" name="Fungal Genet. Biol.">
        <title>The genome of the xerotolerant mold Wallemia sebi reveals adaptations to osmotic stress and suggests cryptic sexual reproduction.</title>
        <authorList>
            <person name="Padamsee M."/>
            <person name="Kumar T.K.A."/>
            <person name="Riley R."/>
            <person name="Binder M."/>
            <person name="Boyd A."/>
            <person name="Calvo A.M."/>
            <person name="Furukawa K."/>
            <person name="Hesse C."/>
            <person name="Hohmann S."/>
            <person name="James T.Y."/>
            <person name="LaButti K."/>
            <person name="Lapidus A."/>
            <person name="Lindquist E."/>
            <person name="Lucas S."/>
            <person name="Miller K."/>
            <person name="Shantappa S."/>
            <person name="Grigoriev I.V."/>
            <person name="Hibbett D.S."/>
            <person name="McLaughlin D.J."/>
            <person name="Spatafora J.W."/>
            <person name="Aime M.C."/>
        </authorList>
    </citation>
    <scope>NUCLEOTIDE SEQUENCE [LARGE SCALE GENOMIC DNA]</scope>
    <source>
        <strain evidence="3">ATCC MYA-4683 / CBS 633.66</strain>
    </source>
</reference>
<gene>
    <name evidence="2" type="ORF">WALSEDRAFT_61766</name>
</gene>
<dbReference type="eggNOG" id="KOG1297">
    <property type="taxonomic scope" value="Eukaryota"/>
</dbReference>
<evidence type="ECO:0008006" key="4">
    <source>
        <dbReference type="Google" id="ProtNLM"/>
    </source>
</evidence>
<dbReference type="Proteomes" id="UP000005242">
    <property type="component" value="Unassembled WGS sequence"/>
</dbReference>
<dbReference type="InterPro" id="IPR019129">
    <property type="entry name" value="Folate-sensitive_fs_Fra10Ac1"/>
</dbReference>
<sequence>MSKNAYDRHKQWKYEQEKIYRRDFNLEAERDKGVTEFDLIKQNHKFLKDEDLYDSDEEVKETTEEVTDPYAQKLSDKYYDSLYKEFAIADLKHYKTQISLRWRTKQEVVDGVGETSCANIRCMTRESKLIPFELPFNYKENDIAKNAEVKVVLCRHCSKKLSYKQDKDKEENLIRSRREHNRSRSPESRKKRPS</sequence>
<organism evidence="2 3">
    <name type="scientific">Wallemia mellicola (strain ATCC MYA-4683 / CBS 633.66)</name>
    <name type="common">Wallemia sebi (CBS 633.66)</name>
    <dbReference type="NCBI Taxonomy" id="671144"/>
    <lineage>
        <taxon>Eukaryota</taxon>
        <taxon>Fungi</taxon>
        <taxon>Dikarya</taxon>
        <taxon>Basidiomycota</taxon>
        <taxon>Wallemiomycotina</taxon>
        <taxon>Wallemiomycetes</taxon>
        <taxon>Wallemiales</taxon>
        <taxon>Wallemiaceae</taxon>
        <taxon>Wallemia</taxon>
    </lineage>
</organism>
<dbReference type="OrthoDB" id="197967at2759"/>
<dbReference type="EMBL" id="JH668223">
    <property type="protein sequence ID" value="EIM23937.1"/>
    <property type="molecule type" value="Genomic_DNA"/>
</dbReference>
<dbReference type="Pfam" id="PF09725">
    <property type="entry name" value="Fra10Ac1"/>
    <property type="match status" value="1"/>
</dbReference>
<feature type="compositionally biased region" description="Basic and acidic residues" evidence="1">
    <location>
        <begin position="164"/>
        <end position="188"/>
    </location>
</feature>
<dbReference type="STRING" id="671144.I4YIZ5"/>
<dbReference type="GeneID" id="18474680"/>
<dbReference type="InParanoid" id="I4YIZ5"/>
<accession>I4YIZ5</accession>
<proteinExistence type="predicted"/>